<dbReference type="Proteomes" id="UP000247702">
    <property type="component" value="Unassembled WGS sequence"/>
</dbReference>
<evidence type="ECO:0000313" key="2">
    <source>
        <dbReference type="EMBL" id="GET03659.1"/>
    </source>
</evidence>
<reference evidence="1 3" key="1">
    <citation type="submission" date="2017-11" db="EMBL/GenBank/DDBJ databases">
        <title>The genome of Rhizophagus clarus HR1 reveals common genetic basis of auxotrophy among arbuscular mycorrhizal fungi.</title>
        <authorList>
            <person name="Kobayashi Y."/>
        </authorList>
    </citation>
    <scope>NUCLEOTIDE SEQUENCE [LARGE SCALE GENOMIC DNA]</scope>
    <source>
        <strain evidence="1 3">HR1</strain>
    </source>
</reference>
<evidence type="ECO:0000313" key="1">
    <source>
        <dbReference type="EMBL" id="GBC10576.1"/>
    </source>
</evidence>
<sequence length="237" mass="28567">MIRVKFELPIEDEREYTDIVEGFDHKINIDRKTKKINARKRGKRAALKMKTITNNRKGKNIRGIHKTIDENGMKIIKDHIEKWIENGRVPYNPFAQLAGKLNYRYSAKSINHYYWNILDPRLDHSPFLPIEKKYIYDWAEEYQKVNIEKISWKLLQSEMEVKFGKFRSRNSLKNIWYSWKRFKCRKGVKIQFPRILEDRCVIDNFALPIGGIKQEKLTIRFLLNDENDSMKLDEYQH</sequence>
<accession>A0A2Z6S5L8</accession>
<reference evidence="2" key="2">
    <citation type="submission" date="2019-10" db="EMBL/GenBank/DDBJ databases">
        <title>Conservation and host-specific expression of non-tandemly repeated heterogenous ribosome RNA gene in arbuscular mycorrhizal fungi.</title>
        <authorList>
            <person name="Maeda T."/>
            <person name="Kobayashi Y."/>
            <person name="Nakagawa T."/>
            <person name="Ezawa T."/>
            <person name="Yamaguchi K."/>
            <person name="Bino T."/>
            <person name="Nishimoto Y."/>
            <person name="Shigenobu S."/>
            <person name="Kawaguchi M."/>
        </authorList>
    </citation>
    <scope>NUCLEOTIDE SEQUENCE</scope>
    <source>
        <strain evidence="2">HR1</strain>
    </source>
</reference>
<protein>
    <submittedName>
        <fullName evidence="1">Uncharacterized protein</fullName>
    </submittedName>
</protein>
<dbReference type="Proteomes" id="UP000615446">
    <property type="component" value="Unassembled WGS sequence"/>
</dbReference>
<comment type="caution">
    <text evidence="1">The sequence shown here is derived from an EMBL/GenBank/DDBJ whole genome shotgun (WGS) entry which is preliminary data.</text>
</comment>
<dbReference type="AlphaFoldDB" id="A0A2Z6S5L8"/>
<dbReference type="OrthoDB" id="2143914at2759"/>
<dbReference type="EMBL" id="BEXD01004397">
    <property type="protein sequence ID" value="GBC10576.1"/>
    <property type="molecule type" value="Genomic_DNA"/>
</dbReference>
<dbReference type="EMBL" id="BLAL01000324">
    <property type="protein sequence ID" value="GET03659.1"/>
    <property type="molecule type" value="Genomic_DNA"/>
</dbReference>
<keyword evidence="3" id="KW-1185">Reference proteome</keyword>
<proteinExistence type="predicted"/>
<evidence type="ECO:0000313" key="3">
    <source>
        <dbReference type="Proteomes" id="UP000247702"/>
    </source>
</evidence>
<gene>
    <name evidence="2" type="ORF">RCL2_002998800</name>
    <name evidence="1" type="ORF">RclHR1_09740001</name>
</gene>
<organism evidence="1 3">
    <name type="scientific">Rhizophagus clarus</name>
    <dbReference type="NCBI Taxonomy" id="94130"/>
    <lineage>
        <taxon>Eukaryota</taxon>
        <taxon>Fungi</taxon>
        <taxon>Fungi incertae sedis</taxon>
        <taxon>Mucoromycota</taxon>
        <taxon>Glomeromycotina</taxon>
        <taxon>Glomeromycetes</taxon>
        <taxon>Glomerales</taxon>
        <taxon>Glomeraceae</taxon>
        <taxon>Rhizophagus</taxon>
    </lineage>
</organism>
<name>A0A2Z6S5L8_9GLOM</name>